<comment type="caution">
    <text evidence="2">The sequence shown here is derived from an EMBL/GenBank/DDBJ whole genome shotgun (WGS) entry which is preliminary data.</text>
</comment>
<protein>
    <submittedName>
        <fullName evidence="2">Inositol monophosphatase</fullName>
    </submittedName>
</protein>
<feature type="binding site" evidence="1">
    <location>
        <position position="64"/>
    </location>
    <ligand>
        <name>Mg(2+)</name>
        <dbReference type="ChEBI" id="CHEBI:18420"/>
        <label>1</label>
        <note>catalytic</note>
    </ligand>
</feature>
<dbReference type="PANTHER" id="PTHR20854">
    <property type="entry name" value="INOSITOL MONOPHOSPHATASE"/>
    <property type="match status" value="1"/>
</dbReference>
<dbReference type="Pfam" id="PF00459">
    <property type="entry name" value="Inositol_P"/>
    <property type="match status" value="1"/>
</dbReference>
<keyword evidence="1" id="KW-0479">Metal-binding</keyword>
<evidence type="ECO:0000256" key="1">
    <source>
        <dbReference type="PIRSR" id="PIRSR600760-2"/>
    </source>
</evidence>
<keyword evidence="1" id="KW-0460">Magnesium</keyword>
<reference evidence="2 3" key="1">
    <citation type="submission" date="2020-05" db="EMBL/GenBank/DDBJ databases">
        <title>Nakamurella sp. DB0629 isolated from air conditioner.</title>
        <authorList>
            <person name="Kim D.H."/>
            <person name="Kim D.-U."/>
        </authorList>
    </citation>
    <scope>NUCLEOTIDE SEQUENCE [LARGE SCALE GENOMIC DNA]</scope>
    <source>
        <strain evidence="2 3">DB0629</strain>
    </source>
</reference>
<dbReference type="Gene3D" id="3.30.540.10">
    <property type="entry name" value="Fructose-1,6-Bisphosphatase, subunit A, domain 1"/>
    <property type="match status" value="1"/>
</dbReference>
<dbReference type="GO" id="GO:0007165">
    <property type="term" value="P:signal transduction"/>
    <property type="evidence" value="ECO:0007669"/>
    <property type="project" value="TreeGrafter"/>
</dbReference>
<dbReference type="GO" id="GO:0008934">
    <property type="term" value="F:inositol monophosphate 1-phosphatase activity"/>
    <property type="evidence" value="ECO:0007669"/>
    <property type="project" value="TreeGrafter"/>
</dbReference>
<dbReference type="EMBL" id="JABEND010000002">
    <property type="protein sequence ID" value="NNG35292.1"/>
    <property type="molecule type" value="Genomic_DNA"/>
</dbReference>
<feature type="binding site" evidence="1">
    <location>
        <position position="192"/>
    </location>
    <ligand>
        <name>Mg(2+)</name>
        <dbReference type="ChEBI" id="CHEBI:18420"/>
        <label>1</label>
        <note>catalytic</note>
    </ligand>
</feature>
<dbReference type="CDD" id="cd01637">
    <property type="entry name" value="IMPase_like"/>
    <property type="match status" value="1"/>
</dbReference>
<dbReference type="Proteomes" id="UP000562984">
    <property type="component" value="Unassembled WGS sequence"/>
</dbReference>
<feature type="binding site" evidence="1">
    <location>
        <position position="45"/>
    </location>
    <ligand>
        <name>Mg(2+)</name>
        <dbReference type="ChEBI" id="CHEBI:18420"/>
        <label>1</label>
        <note>catalytic</note>
    </ligand>
</feature>
<dbReference type="InterPro" id="IPR000760">
    <property type="entry name" value="Inositol_monophosphatase-like"/>
</dbReference>
<evidence type="ECO:0000313" key="3">
    <source>
        <dbReference type="Proteomes" id="UP000562984"/>
    </source>
</evidence>
<comment type="cofactor">
    <cofactor evidence="1">
        <name>Mg(2+)</name>
        <dbReference type="ChEBI" id="CHEBI:18420"/>
    </cofactor>
</comment>
<name>A0A849AEL3_9ACTN</name>
<dbReference type="SUPFAM" id="SSF56655">
    <property type="entry name" value="Carbohydrate phosphatase"/>
    <property type="match status" value="1"/>
</dbReference>
<evidence type="ECO:0000313" key="2">
    <source>
        <dbReference type="EMBL" id="NNG35292.1"/>
    </source>
</evidence>
<feature type="binding site" evidence="1">
    <location>
        <position position="61"/>
    </location>
    <ligand>
        <name>Mg(2+)</name>
        <dbReference type="ChEBI" id="CHEBI:18420"/>
        <label>1</label>
        <note>catalytic</note>
    </ligand>
</feature>
<dbReference type="AlphaFoldDB" id="A0A849AEL3"/>
<accession>A0A849AEL3</accession>
<dbReference type="GO" id="GO:0006020">
    <property type="term" value="P:inositol metabolic process"/>
    <property type="evidence" value="ECO:0007669"/>
    <property type="project" value="TreeGrafter"/>
</dbReference>
<organism evidence="2 3">
    <name type="scientific">Nakamurella aerolata</name>
    <dbReference type="NCBI Taxonomy" id="1656892"/>
    <lineage>
        <taxon>Bacteria</taxon>
        <taxon>Bacillati</taxon>
        <taxon>Actinomycetota</taxon>
        <taxon>Actinomycetes</taxon>
        <taxon>Nakamurellales</taxon>
        <taxon>Nakamurellaceae</taxon>
        <taxon>Nakamurella</taxon>
    </lineage>
</organism>
<dbReference type="PANTHER" id="PTHR20854:SF4">
    <property type="entry name" value="INOSITOL-1-MONOPHOSPHATASE-RELATED"/>
    <property type="match status" value="1"/>
</dbReference>
<sequence>MRSAGLVGKQKTSVADVVTAADTAAEAAVLAALTTLRPDDGILGEEGAARPSASGRRWVIDPVDGTYNFLCGIDYWCSALALATEPTADDPTGQVLLGAVQRRSSGELWVGGPGRPTRRNGVEVRVAEQPLSELSLASYVRLPPADDRVGPWLSMLGGVAAMRVMGSGSVDLALVADGRLGAYAAPNVADWDWFPGAALATGAGGVAAVVPHRGLNWHLAGGAAAVRRLTELLRSG</sequence>
<keyword evidence="3" id="KW-1185">Reference proteome</keyword>
<proteinExistence type="predicted"/>
<dbReference type="PRINTS" id="PR00377">
    <property type="entry name" value="IMPHPHTASES"/>
</dbReference>
<gene>
    <name evidence="2" type="ORF">HKD39_06110</name>
</gene>
<dbReference type="Gene3D" id="3.40.190.80">
    <property type="match status" value="1"/>
</dbReference>
<dbReference type="GO" id="GO:0046872">
    <property type="term" value="F:metal ion binding"/>
    <property type="evidence" value="ECO:0007669"/>
    <property type="project" value="UniProtKB-KW"/>
</dbReference>